<reference evidence="1" key="1">
    <citation type="journal article" date="2022" name="bioRxiv">
        <title>Sequencing and chromosome-scale assembly of the giantPleurodeles waltlgenome.</title>
        <authorList>
            <person name="Brown T."/>
            <person name="Elewa A."/>
            <person name="Iarovenko S."/>
            <person name="Subramanian E."/>
            <person name="Araus A.J."/>
            <person name="Petzold A."/>
            <person name="Susuki M."/>
            <person name="Suzuki K.-i.T."/>
            <person name="Hayashi T."/>
            <person name="Toyoda A."/>
            <person name="Oliveira C."/>
            <person name="Osipova E."/>
            <person name="Leigh N.D."/>
            <person name="Simon A."/>
            <person name="Yun M.H."/>
        </authorList>
    </citation>
    <scope>NUCLEOTIDE SEQUENCE</scope>
    <source>
        <strain evidence="1">20211129_DDA</strain>
        <tissue evidence="1">Liver</tissue>
    </source>
</reference>
<accession>A0AAV7TG78</accession>
<dbReference type="Proteomes" id="UP001066276">
    <property type="component" value="Chromosome 3_2"/>
</dbReference>
<proteinExistence type="predicted"/>
<sequence length="121" mass="13491">MLAWLLRRECPIPIVQMLRGPAGEKILGQLWVNSHLREHLQNIYATPCGVGVSRIGEYLDGLQMPRLTEAQSEELEGEVFLDDLVEALGGTTGPEPEFSLRVEYLADYLMQSPKELSAPTP</sequence>
<comment type="caution">
    <text evidence="1">The sequence shown here is derived from an EMBL/GenBank/DDBJ whole genome shotgun (WGS) entry which is preliminary data.</text>
</comment>
<keyword evidence="2" id="KW-1185">Reference proteome</keyword>
<dbReference type="EMBL" id="JANPWB010000006">
    <property type="protein sequence ID" value="KAJ1175296.1"/>
    <property type="molecule type" value="Genomic_DNA"/>
</dbReference>
<organism evidence="1 2">
    <name type="scientific">Pleurodeles waltl</name>
    <name type="common">Iberian ribbed newt</name>
    <dbReference type="NCBI Taxonomy" id="8319"/>
    <lineage>
        <taxon>Eukaryota</taxon>
        <taxon>Metazoa</taxon>
        <taxon>Chordata</taxon>
        <taxon>Craniata</taxon>
        <taxon>Vertebrata</taxon>
        <taxon>Euteleostomi</taxon>
        <taxon>Amphibia</taxon>
        <taxon>Batrachia</taxon>
        <taxon>Caudata</taxon>
        <taxon>Salamandroidea</taxon>
        <taxon>Salamandridae</taxon>
        <taxon>Pleurodelinae</taxon>
        <taxon>Pleurodeles</taxon>
    </lineage>
</organism>
<protein>
    <submittedName>
        <fullName evidence="1">Uncharacterized protein</fullName>
    </submittedName>
</protein>
<name>A0AAV7TG78_PLEWA</name>
<gene>
    <name evidence="1" type="ORF">NDU88_000584</name>
</gene>
<evidence type="ECO:0000313" key="2">
    <source>
        <dbReference type="Proteomes" id="UP001066276"/>
    </source>
</evidence>
<dbReference type="AlphaFoldDB" id="A0AAV7TG78"/>
<evidence type="ECO:0000313" key="1">
    <source>
        <dbReference type="EMBL" id="KAJ1175296.1"/>
    </source>
</evidence>